<evidence type="ECO:0000256" key="1">
    <source>
        <dbReference type="ARBA" id="ARBA00006007"/>
    </source>
</evidence>
<dbReference type="HOGENOM" id="CLU_075239_1_0_2"/>
<dbReference type="Gene3D" id="3.20.20.70">
    <property type="entry name" value="Aldolase class I"/>
    <property type="match status" value="1"/>
</dbReference>
<gene>
    <name evidence="2" type="ORF">HALLA_02730</name>
</gene>
<dbReference type="SUPFAM" id="SSF51366">
    <property type="entry name" value="Ribulose-phoshate binding barrel"/>
    <property type="match status" value="1"/>
</dbReference>
<dbReference type="KEGG" id="hlr:HALLA_02730"/>
<name>W0JRV6_9EURY</name>
<dbReference type="PIRSF" id="PIRSF005956">
    <property type="entry name" value="BtpA"/>
    <property type="match status" value="1"/>
</dbReference>
<dbReference type="GeneID" id="25146733"/>
<dbReference type="InterPro" id="IPR013785">
    <property type="entry name" value="Aldolase_TIM"/>
</dbReference>
<dbReference type="eggNOG" id="arCOG01982">
    <property type="taxonomic scope" value="Archaea"/>
</dbReference>
<protein>
    <submittedName>
        <fullName evidence="2">Phosphorybosylanthranilate isomerase</fullName>
    </submittedName>
</protein>
<dbReference type="AlphaFoldDB" id="W0JRV6"/>
<comment type="similarity">
    <text evidence="1">Belongs to the BtpA family.</text>
</comment>
<evidence type="ECO:0000313" key="3">
    <source>
        <dbReference type="Proteomes" id="UP000019024"/>
    </source>
</evidence>
<dbReference type="Pfam" id="PF03437">
    <property type="entry name" value="BtpA"/>
    <property type="match status" value="1"/>
</dbReference>
<organism evidence="2 3">
    <name type="scientific">Halostagnicola larsenii XH-48</name>
    <dbReference type="NCBI Taxonomy" id="797299"/>
    <lineage>
        <taxon>Archaea</taxon>
        <taxon>Methanobacteriati</taxon>
        <taxon>Methanobacteriota</taxon>
        <taxon>Stenosarchaea group</taxon>
        <taxon>Halobacteria</taxon>
        <taxon>Halobacteriales</taxon>
        <taxon>Natrialbaceae</taxon>
        <taxon>Halostagnicola</taxon>
    </lineage>
</organism>
<keyword evidence="2" id="KW-0413">Isomerase</keyword>
<dbReference type="OrthoDB" id="38543at2157"/>
<sequence length="271" mass="27849">MDFLEQFGVDRPVLGMVHLPALPGSPGFDGDRDSIRSRALEDATALEAGGVDGIVLENFGDAPFYPEDVPEHVIAEMTAQTAAVTAAVDVPVGVNVLRNDAEAALSIAAATGASFVRVNVHVGAAATDQGVLEGKAHETVRLRERIDADVAILADVHVKHATPVGETSIEQVALETTERGLADGVIVSGVGTGAETQLEDVELVAETLGALEESVPVLVGSGVTSRTIGDCFDAGAGGVIVGTALKKDQETTNPVSRERVEAVVEAARDGA</sequence>
<dbReference type="PATRIC" id="fig|797299.3.peg.3061"/>
<proteinExistence type="inferred from homology"/>
<keyword evidence="3" id="KW-1185">Reference proteome</keyword>
<dbReference type="NCBIfam" id="TIGR00259">
    <property type="entry name" value="thylakoid_BtpA"/>
    <property type="match status" value="1"/>
</dbReference>
<dbReference type="CDD" id="cd04722">
    <property type="entry name" value="TIM_phosphate_binding"/>
    <property type="match status" value="1"/>
</dbReference>
<dbReference type="InterPro" id="IPR011060">
    <property type="entry name" value="RibuloseP-bd_barrel"/>
</dbReference>
<reference evidence="2 3" key="1">
    <citation type="submission" date="2014-01" db="EMBL/GenBank/DDBJ databases">
        <authorList>
            <consortium name="DOE Joint Genome Institute"/>
            <person name="Anderson I."/>
            <person name="Huntemann M."/>
            <person name="Han J."/>
            <person name="Chen A."/>
            <person name="Kyrpides N."/>
            <person name="Mavromatis K."/>
            <person name="Markowitz V."/>
            <person name="Palaniappan K."/>
            <person name="Ivanova N."/>
            <person name="Schaumberg A."/>
            <person name="Pati A."/>
            <person name="Liolios K."/>
            <person name="Nordberg H.P."/>
            <person name="Cantor M.N."/>
            <person name="Hua S.X."/>
            <person name="Woyke T."/>
        </authorList>
    </citation>
    <scope>NUCLEOTIDE SEQUENCE [LARGE SCALE GENOMIC DNA]</scope>
    <source>
        <strain evidence="2 3">XH-48</strain>
        <plasmid evidence="3">1</plasmid>
    </source>
</reference>
<dbReference type="RefSeq" id="WP_049954247.1">
    <property type="nucleotide sequence ID" value="NZ_CP007056.1"/>
</dbReference>
<dbReference type="GO" id="GO:0016853">
    <property type="term" value="F:isomerase activity"/>
    <property type="evidence" value="ECO:0007669"/>
    <property type="project" value="UniProtKB-KW"/>
</dbReference>
<dbReference type="EMBL" id="CP007056">
    <property type="protein sequence ID" value="AHG01314.1"/>
    <property type="molecule type" value="Genomic_DNA"/>
</dbReference>
<dbReference type="Proteomes" id="UP000019024">
    <property type="component" value="Plasmid unnamed"/>
</dbReference>
<accession>W0JRV6</accession>
<dbReference type="InterPro" id="IPR005137">
    <property type="entry name" value="BtpA"/>
</dbReference>
<geneLocation type="plasmid" evidence="2">
    <name>unnamed</name>
</geneLocation>
<dbReference type="PANTHER" id="PTHR21381">
    <property type="entry name" value="ZGC:162297"/>
    <property type="match status" value="1"/>
</dbReference>
<keyword evidence="2" id="KW-0614">Plasmid</keyword>
<evidence type="ECO:0000313" key="2">
    <source>
        <dbReference type="EMBL" id="AHG01314.1"/>
    </source>
</evidence>
<dbReference type="PANTHER" id="PTHR21381:SF3">
    <property type="entry name" value="SGC REGION PROTEIN SGCQ-RELATED"/>
    <property type="match status" value="1"/>
</dbReference>